<proteinExistence type="inferred from homology"/>
<reference evidence="7" key="1">
    <citation type="submission" date="2016-07" db="EMBL/GenBank/DDBJ databases">
        <title>Frankia sp. NRRL B-16219 Genome sequencing.</title>
        <authorList>
            <person name="Ghodhbane-Gtari F."/>
            <person name="Swanson E."/>
            <person name="Gueddou A."/>
            <person name="Louati M."/>
            <person name="Nouioui I."/>
            <person name="Hezbri K."/>
            <person name="Abebe-Akele F."/>
            <person name="Simpson S."/>
            <person name="Morris K."/>
            <person name="Thomas K."/>
            <person name="Gtari M."/>
            <person name="Tisa L.S."/>
        </authorList>
    </citation>
    <scope>NUCLEOTIDE SEQUENCE [LARGE SCALE GENOMIC DNA]</scope>
    <source>
        <strain evidence="7">NRRL B-16219</strain>
    </source>
</reference>
<dbReference type="InterPro" id="IPR001478">
    <property type="entry name" value="PDZ"/>
</dbReference>
<evidence type="ECO:0000256" key="2">
    <source>
        <dbReference type="ARBA" id="ARBA00022670"/>
    </source>
</evidence>
<dbReference type="PANTHER" id="PTHR22939">
    <property type="entry name" value="SERINE PROTEASE FAMILY S1C HTRA-RELATED"/>
    <property type="match status" value="1"/>
</dbReference>
<keyword evidence="4" id="KW-0732">Signal</keyword>
<dbReference type="InterPro" id="IPR036034">
    <property type="entry name" value="PDZ_sf"/>
</dbReference>
<dbReference type="GO" id="GO:0004252">
    <property type="term" value="F:serine-type endopeptidase activity"/>
    <property type="evidence" value="ECO:0007669"/>
    <property type="project" value="InterPro"/>
</dbReference>
<dbReference type="Gene3D" id="2.30.42.10">
    <property type="match status" value="1"/>
</dbReference>
<dbReference type="SMART" id="SM00228">
    <property type="entry name" value="PDZ"/>
    <property type="match status" value="1"/>
</dbReference>
<evidence type="ECO:0000313" key="6">
    <source>
        <dbReference type="EMBL" id="OHV23885.1"/>
    </source>
</evidence>
<evidence type="ECO:0000256" key="1">
    <source>
        <dbReference type="ARBA" id="ARBA00010541"/>
    </source>
</evidence>
<accession>A0A1S1PSJ8</accession>
<dbReference type="Proteomes" id="UP000179769">
    <property type="component" value="Unassembled WGS sequence"/>
</dbReference>
<keyword evidence="3" id="KW-0378">Hydrolase</keyword>
<gene>
    <name evidence="6" type="ORF">BBK14_23785</name>
</gene>
<dbReference type="Gene3D" id="2.40.10.120">
    <property type="match status" value="1"/>
</dbReference>
<dbReference type="SUPFAM" id="SSF50494">
    <property type="entry name" value="Trypsin-like serine proteases"/>
    <property type="match status" value="1"/>
</dbReference>
<dbReference type="GO" id="GO:0006508">
    <property type="term" value="P:proteolysis"/>
    <property type="evidence" value="ECO:0007669"/>
    <property type="project" value="UniProtKB-KW"/>
</dbReference>
<keyword evidence="2" id="KW-0645">Protease</keyword>
<evidence type="ECO:0000256" key="4">
    <source>
        <dbReference type="SAM" id="SignalP"/>
    </source>
</evidence>
<feature type="chain" id="PRO_5010356101" evidence="4">
    <location>
        <begin position="37"/>
        <end position="344"/>
    </location>
</feature>
<dbReference type="PRINTS" id="PR00834">
    <property type="entry name" value="PROTEASES2C"/>
</dbReference>
<dbReference type="InterPro" id="IPR009003">
    <property type="entry name" value="Peptidase_S1_PA"/>
</dbReference>
<dbReference type="AlphaFoldDB" id="A0A1S1PSJ8"/>
<evidence type="ECO:0000256" key="3">
    <source>
        <dbReference type="ARBA" id="ARBA00022801"/>
    </source>
</evidence>
<dbReference type="EMBL" id="MAXA01000238">
    <property type="protein sequence ID" value="OHV23885.1"/>
    <property type="molecule type" value="Genomic_DNA"/>
</dbReference>
<dbReference type="PROSITE" id="PS50106">
    <property type="entry name" value="PDZ"/>
    <property type="match status" value="1"/>
</dbReference>
<name>A0A1S1PSJ8_9ACTN</name>
<dbReference type="SUPFAM" id="SSF50156">
    <property type="entry name" value="PDZ domain-like"/>
    <property type="match status" value="1"/>
</dbReference>
<dbReference type="Pfam" id="PF13180">
    <property type="entry name" value="PDZ_2"/>
    <property type="match status" value="1"/>
</dbReference>
<dbReference type="Pfam" id="PF13365">
    <property type="entry name" value="Trypsin_2"/>
    <property type="match status" value="1"/>
</dbReference>
<feature type="domain" description="PDZ" evidence="5">
    <location>
        <begin position="254"/>
        <end position="330"/>
    </location>
</feature>
<organism evidence="6 7">
    <name type="scientific">Parafrankia soli</name>
    <dbReference type="NCBI Taxonomy" id="2599596"/>
    <lineage>
        <taxon>Bacteria</taxon>
        <taxon>Bacillati</taxon>
        <taxon>Actinomycetota</taxon>
        <taxon>Actinomycetes</taxon>
        <taxon>Frankiales</taxon>
        <taxon>Frankiaceae</taxon>
        <taxon>Parafrankia</taxon>
    </lineage>
</organism>
<comment type="similarity">
    <text evidence="1">Belongs to the peptidase S1C family.</text>
</comment>
<evidence type="ECO:0000259" key="5">
    <source>
        <dbReference type="PROSITE" id="PS50106"/>
    </source>
</evidence>
<dbReference type="OrthoDB" id="9758917at2"/>
<protein>
    <submittedName>
        <fullName evidence="6">Signal protein PDZ</fullName>
    </submittedName>
</protein>
<dbReference type="InterPro" id="IPR001940">
    <property type="entry name" value="Peptidase_S1C"/>
</dbReference>
<comment type="caution">
    <text evidence="6">The sequence shown here is derived from an EMBL/GenBank/DDBJ whole genome shotgun (WGS) entry which is preliminary data.</text>
</comment>
<keyword evidence="7" id="KW-1185">Reference proteome</keyword>
<feature type="signal peptide" evidence="4">
    <location>
        <begin position="1"/>
        <end position="36"/>
    </location>
</feature>
<evidence type="ECO:0000313" key="7">
    <source>
        <dbReference type="Proteomes" id="UP000179769"/>
    </source>
</evidence>
<dbReference type="PANTHER" id="PTHR22939:SF129">
    <property type="entry name" value="SERINE PROTEASE HTRA2, MITOCHONDRIAL"/>
    <property type="match status" value="1"/>
</dbReference>
<dbReference type="RefSeq" id="WP_071065753.1">
    <property type="nucleotide sequence ID" value="NZ_MAXA01000238.1"/>
</dbReference>
<sequence>MEFGPHARHGRAAELLVCLLALISFLVAGASGQAGAASGAVAAGSVDVPDIVSRVEPSVVTIIAGSELGSGVVYRQDGVIVTNQHVVASASNGSVQVAFADGRRMAGDVQAADEISDIAVVRVDRTRLPAATFRQQLPRVGELAVVIGSPLGLENSVTAGIVSGLNRILPASGGGGGSPAVDLIQTDAAISPGNSGGALLDGQGRVVGISEAYVPPQSGAVSLGFAIPSATVVDAVRQLLATGKVRHAFVGVQLTTLQPQIAATLGLDVDSGALVLDVTDNSPGQKAGLRPGDVILSFDGKPVSSAEDFSARLRAVAPGDTVALGIDRDGNNRQIQVTVTDQPT</sequence>